<geneLocation type="plasmid" evidence="3 4">
    <name>pPSB1-1</name>
</geneLocation>
<gene>
    <name evidence="3" type="primary">traG</name>
    <name evidence="3" type="ORF">KU39_1p44</name>
</gene>
<reference evidence="3 4" key="1">
    <citation type="journal article" date="2014" name="Genome Announc.">
        <title>Comparative Genome Analysis of Two Isolates of the Fish Pathogen Piscirickettsia salmonis from Different Hosts Reveals Major Differences in Virulence-Associated Secretion Systems.</title>
        <authorList>
            <person name="Bohle H."/>
            <person name="Henriquez P."/>
            <person name="Grothusen H."/>
            <person name="Navas E."/>
            <person name="Sandoval A."/>
            <person name="Bustamante F."/>
            <person name="Bustos P."/>
            <person name="Mancilla M."/>
        </authorList>
    </citation>
    <scope>NUCLEOTIDE SEQUENCE [LARGE SCALE GENOMIC DNA]</scope>
    <source>
        <strain evidence="4">B1-32597</strain>
    </source>
</reference>
<keyword evidence="2" id="KW-0812">Transmembrane</keyword>
<name>A0A1L6TIA8_PISSA</name>
<feature type="transmembrane region" description="Helical" evidence="2">
    <location>
        <begin position="402"/>
        <end position="425"/>
    </location>
</feature>
<dbReference type="AlphaFoldDB" id="A0A1L6TIA8"/>
<feature type="compositionally biased region" description="Polar residues" evidence="1">
    <location>
        <begin position="887"/>
        <end position="897"/>
    </location>
</feature>
<evidence type="ECO:0000313" key="3">
    <source>
        <dbReference type="EMBL" id="ALB24385.1"/>
    </source>
</evidence>
<feature type="region of interest" description="Disordered" evidence="1">
    <location>
        <begin position="878"/>
        <end position="897"/>
    </location>
</feature>
<dbReference type="Proteomes" id="UP000029558">
    <property type="component" value="Plasmid pPSB1-1"/>
</dbReference>
<dbReference type="EMBL" id="CP012509">
    <property type="protein sequence ID" value="ALB24385.1"/>
    <property type="molecule type" value="Genomic_DNA"/>
</dbReference>
<organism evidence="3 4">
    <name type="scientific">Piscirickettsia salmonis</name>
    <dbReference type="NCBI Taxonomy" id="1238"/>
    <lineage>
        <taxon>Bacteria</taxon>
        <taxon>Pseudomonadati</taxon>
        <taxon>Pseudomonadota</taxon>
        <taxon>Gammaproteobacteria</taxon>
        <taxon>Thiotrichales</taxon>
        <taxon>Piscirickettsiaceae</taxon>
        <taxon>Piscirickettsia</taxon>
    </lineage>
</organism>
<feature type="transmembrane region" description="Helical" evidence="2">
    <location>
        <begin position="20"/>
        <end position="45"/>
    </location>
</feature>
<feature type="transmembrane region" description="Helical" evidence="2">
    <location>
        <begin position="361"/>
        <end position="381"/>
    </location>
</feature>
<accession>A0A1L6TIA8</accession>
<keyword evidence="2" id="KW-1133">Transmembrane helix</keyword>
<dbReference type="InterPro" id="IPR012931">
    <property type="entry name" value="TraG_N_Proteobacteria"/>
</dbReference>
<feature type="transmembrane region" description="Helical" evidence="2">
    <location>
        <begin position="57"/>
        <end position="75"/>
    </location>
</feature>
<keyword evidence="2" id="KW-0472">Membrane</keyword>
<protein>
    <submittedName>
        <fullName evidence="3">Conjugal transfer protein TraG</fullName>
    </submittedName>
</protein>
<keyword evidence="3" id="KW-0614">Plasmid</keyword>
<sequence length="929" mass="100746">MLIIYTPMAGDLAEEAINALAVLIGTSTFHSAINIAMTIGVGGFVYQYIQARQLSILSRYIGISFFVLFGLIGLKTPVAIIDMQEPMVTHEVDDVPIGVALPAAFVSQIGRGIAQAFEDVFHMPDDQDYNTSGMLFGSRLALASNTAGFTESPELSADLSNYLRQCVWVSQVQVTHKLTVSDLIHSNNLMTELFSSASPVYHVILSDKGNMTCQDAAIDLKNRLVVAADLEAQSMSNSLTDGDKAKFESNLANAQSYFIDVSDTGTNLLLQNMLINKLRHSVSDAMAFSGNTAGLMNYTNTAAMNNLRIAEANSFWMAGYRLPMLNACLWILIICLFPIVIMIGFFPGFDKAYGAFIKTMIWIWTWPPMFSILHFFVSFYASTKTDIFGHQDGGITMSNMNAVSMIHSDMAFTAGFLAMAIPFIAKGVTTGFADAFNNAAQYLGSMTHGVSQSVAGQVSHGNVSVGNFSGWNANYDTTNAHKHDTNMTDYHGMTTHQLPNGSTITTAANGQQIINSSGATSAMAVAIQGSQATVNSLSRNAQTAHNLGNSFRTAADQSLQSGLREASNFNSSDANDYRKGSGQSITDQYGINQDYRTMKDSVERWNEGRDANHQTSLQEALRGGINSGDQIFGKLTKWGTGISMDASGTLDHSHAQADKVSQFLDSSEGKNFTKAFTHSQTAASNMHMDSSQSHNLSTAEQSALDINKASSLSHQASAEYSASKNYSAAASEARSHSNSINSNLNNAFVNWASANKGENAAEVLAGTDSKNIANANQWGQEFLSSNEGKSLIEQEAQHFMSKTEFSTDKSTYEQQSQDLSSQHNVLANYEKTKGQFERHAAEQITPMSKKQLNEAQNELRRTSQQDLMRQSQVMSATVHSSAEEGTKNINSQSSEVKGNTHKEFEHGVVVGSITNAVKSTLTGKVFDDN</sequence>
<proteinExistence type="predicted"/>
<dbReference type="RefSeq" id="WP_027242552.1">
    <property type="nucleotide sequence ID" value="NZ_CP012509.1"/>
</dbReference>
<feature type="transmembrane region" description="Helical" evidence="2">
    <location>
        <begin position="327"/>
        <end position="349"/>
    </location>
</feature>
<dbReference type="Pfam" id="PF07916">
    <property type="entry name" value="TraG_N"/>
    <property type="match status" value="1"/>
</dbReference>
<evidence type="ECO:0000256" key="2">
    <source>
        <dbReference type="SAM" id="Phobius"/>
    </source>
</evidence>
<evidence type="ECO:0000313" key="4">
    <source>
        <dbReference type="Proteomes" id="UP000029558"/>
    </source>
</evidence>
<evidence type="ECO:0000256" key="1">
    <source>
        <dbReference type="SAM" id="MobiDB-lite"/>
    </source>
</evidence>